<dbReference type="AlphaFoldDB" id="A0A8A3PEL4"/>
<keyword evidence="3" id="KW-0862">Zinc</keyword>
<feature type="domain" description="RING-type" evidence="5">
    <location>
        <begin position="207"/>
        <end position="253"/>
    </location>
</feature>
<dbReference type="GO" id="GO:0008270">
    <property type="term" value="F:zinc ion binding"/>
    <property type="evidence" value="ECO:0007669"/>
    <property type="project" value="UniProtKB-KW"/>
</dbReference>
<evidence type="ECO:0000256" key="3">
    <source>
        <dbReference type="ARBA" id="ARBA00022833"/>
    </source>
</evidence>
<dbReference type="SMART" id="SM00184">
    <property type="entry name" value="RING"/>
    <property type="match status" value="1"/>
</dbReference>
<evidence type="ECO:0000313" key="6">
    <source>
        <dbReference type="EMBL" id="QSZ33503.1"/>
    </source>
</evidence>
<evidence type="ECO:0000256" key="1">
    <source>
        <dbReference type="ARBA" id="ARBA00022723"/>
    </source>
</evidence>
<gene>
    <name evidence="6" type="ORF">DSL72_005071</name>
</gene>
<keyword evidence="1" id="KW-0479">Metal-binding</keyword>
<dbReference type="SMART" id="SM00744">
    <property type="entry name" value="RINGv"/>
    <property type="match status" value="1"/>
</dbReference>
<dbReference type="Gene3D" id="3.30.40.10">
    <property type="entry name" value="Zinc/RING finger domain, C3HC4 (zinc finger)"/>
    <property type="match status" value="1"/>
</dbReference>
<sequence length="489" mass="55822">MCIALTLCYSGCGHQEAYIRSCHLDGTLCETVVPADEWQSGENFQAMAICRDCFMLPDPRASLIPDSGSESMIDWYAYRYPIWNVEAETNALQLRSQDLPLPHGPFYLSNFHSTNRVVFDPLSKASMEELDRVLNQHLLPDFWLRASRVERTSVASRIPCLRLRQIFLLNLALRHAESRLGRNQWCIAMGYSDQRLVPVTCALEEDCGICREPLGEASEQGTPVKTPCHHIFHRPCIETWLEDSARGDCPSCRRGIRSNAPSLDLLGTNPQWVRTLTAIEPLALPHETPTPTANQDPMQLQNLLDHVHLTAPTNNEGQMRLQNLLEQLRLTTPATSPAPTSLHSLTRDANEETMQLQRELEQARLERETTVELLHSINSNIRSVERTLFYSVDRDFRFMRLFRLDTAPEIISQQLAGFQVRHRRRQIFFAACDVERRRLMRSRLAAEQLINEIEERYYAISRELASARLASLESLALALQQGIGGLNHR</sequence>
<dbReference type="InterPro" id="IPR013083">
    <property type="entry name" value="Znf_RING/FYVE/PHD"/>
</dbReference>
<dbReference type="PROSITE" id="PS50089">
    <property type="entry name" value="ZF_RING_2"/>
    <property type="match status" value="1"/>
</dbReference>
<evidence type="ECO:0000313" key="7">
    <source>
        <dbReference type="Proteomes" id="UP000672032"/>
    </source>
</evidence>
<dbReference type="PANTHER" id="PTHR22763:SF162">
    <property type="entry name" value="TRANSMEMBRANE E3 UBIQUITIN-PROTEIN LIGASE 1"/>
    <property type="match status" value="1"/>
</dbReference>
<organism evidence="6 7">
    <name type="scientific">Monilinia vaccinii-corymbosi</name>
    <dbReference type="NCBI Taxonomy" id="61207"/>
    <lineage>
        <taxon>Eukaryota</taxon>
        <taxon>Fungi</taxon>
        <taxon>Dikarya</taxon>
        <taxon>Ascomycota</taxon>
        <taxon>Pezizomycotina</taxon>
        <taxon>Leotiomycetes</taxon>
        <taxon>Helotiales</taxon>
        <taxon>Sclerotiniaceae</taxon>
        <taxon>Monilinia</taxon>
    </lineage>
</organism>
<protein>
    <recommendedName>
        <fullName evidence="5">RING-type domain-containing protein</fullName>
    </recommendedName>
</protein>
<dbReference type="CDD" id="cd16448">
    <property type="entry name" value="RING-H2"/>
    <property type="match status" value="1"/>
</dbReference>
<dbReference type="PANTHER" id="PTHR22763">
    <property type="entry name" value="RING ZINC FINGER PROTEIN"/>
    <property type="match status" value="1"/>
</dbReference>
<dbReference type="Proteomes" id="UP000672032">
    <property type="component" value="Chromosome 4"/>
</dbReference>
<dbReference type="GO" id="GO:0012505">
    <property type="term" value="C:endomembrane system"/>
    <property type="evidence" value="ECO:0007669"/>
    <property type="project" value="TreeGrafter"/>
</dbReference>
<dbReference type="InterPro" id="IPR050731">
    <property type="entry name" value="HRD1_E3_ubiq-ligases"/>
</dbReference>
<accession>A0A8A3PEL4</accession>
<dbReference type="InterPro" id="IPR001841">
    <property type="entry name" value="Znf_RING"/>
</dbReference>
<dbReference type="InterPro" id="IPR011016">
    <property type="entry name" value="Znf_RING-CH"/>
</dbReference>
<dbReference type="GO" id="GO:0043161">
    <property type="term" value="P:proteasome-mediated ubiquitin-dependent protein catabolic process"/>
    <property type="evidence" value="ECO:0007669"/>
    <property type="project" value="TreeGrafter"/>
</dbReference>
<dbReference type="GO" id="GO:0061630">
    <property type="term" value="F:ubiquitin protein ligase activity"/>
    <property type="evidence" value="ECO:0007669"/>
    <property type="project" value="TreeGrafter"/>
</dbReference>
<dbReference type="EMBL" id="CP063408">
    <property type="protein sequence ID" value="QSZ33503.1"/>
    <property type="molecule type" value="Genomic_DNA"/>
</dbReference>
<proteinExistence type="predicted"/>
<evidence type="ECO:0000256" key="4">
    <source>
        <dbReference type="PROSITE-ProRule" id="PRU00175"/>
    </source>
</evidence>
<dbReference type="SUPFAM" id="SSF57850">
    <property type="entry name" value="RING/U-box"/>
    <property type="match status" value="1"/>
</dbReference>
<name>A0A8A3PEL4_9HELO</name>
<dbReference type="Pfam" id="PF13639">
    <property type="entry name" value="zf-RING_2"/>
    <property type="match status" value="1"/>
</dbReference>
<keyword evidence="7" id="KW-1185">Reference proteome</keyword>
<reference evidence="6" key="1">
    <citation type="submission" date="2020-10" db="EMBL/GenBank/DDBJ databases">
        <title>Genome Sequence of Monilinia vaccinii-corymbosi Sheds Light on Mummy Berry Disease Infection of Blueberry and Mating Type.</title>
        <authorList>
            <person name="Yow A.G."/>
            <person name="Zhang Y."/>
            <person name="Bansal K."/>
            <person name="Eacker S.M."/>
            <person name="Sullivan S."/>
            <person name="Liachko I."/>
            <person name="Cubeta M.A."/>
            <person name="Rollins J.A."/>
            <person name="Ashrafi H."/>
        </authorList>
    </citation>
    <scope>NUCLEOTIDE SEQUENCE</scope>
    <source>
        <strain evidence="6">RL-1</strain>
    </source>
</reference>
<dbReference type="OrthoDB" id="3525935at2759"/>
<evidence type="ECO:0000259" key="5">
    <source>
        <dbReference type="PROSITE" id="PS50089"/>
    </source>
</evidence>
<keyword evidence="2 4" id="KW-0863">Zinc-finger</keyword>
<evidence type="ECO:0000256" key="2">
    <source>
        <dbReference type="ARBA" id="ARBA00022771"/>
    </source>
</evidence>